<dbReference type="InterPro" id="IPR047331">
    <property type="entry name" value="FYVE_RUFY1"/>
</dbReference>
<evidence type="ECO:0000259" key="9">
    <source>
        <dbReference type="PROSITE" id="PS50826"/>
    </source>
</evidence>
<dbReference type="InterPro" id="IPR047335">
    <property type="entry name" value="RUFY1-3"/>
</dbReference>
<sequence length="708" mass="80561">MADEAKESDATAGECDKKEEGLEVLEHEAEGKISSDEGRIKDKQTTNSNWSAPILSLARKASETLSSGVSYGTALRNTTSVSVGLSTKQSSVDDDTTANKTPEFVGKDPMAVERSNLLSMMKLSVKVLIQSSLSLGRSLDSDYPPLQQFFVVLEHCLKHGLKVRKSFIGQNKSIWGPLELVEKLCPESSNIATSARDLPGIKTGLGRGRAWLHLALMQKKVADYLKALLDRRDLLSEFYDLGALMMEEEGTVIVGMLVGLNVIDANLCVKGEDLDSQVGVIDFSLYLKDPQSNESQKDDGKMTAILDQKHYIEELNRHLSCTVTDLQAKMDSLEKTNAKLIEELTAATDRINALREEQDQLKEENMSILQTSQKKEEVTRQDSEVELETYRQTRQGLDEMYNEVWKQYKEEKRIRQELEKELELQVGLKQEMEVAMKLLEKDTHEKQDTLVALRQQLDQVKSLNLQMFNKSQDTNRIVQKKEEEAVQLEERMNQMASAMKELEDRLQSSERTRRLADAKEHEARLELEGRVDALQKQLTELDTLRLGLESDLRGEKEQRQSLQKELQREQDNSTELRTQLQQLQGLQKELEDLQQEKKQLQTTCEEQEQALQEMGLHLSQSKLKMEDFKEVNKALKGHAWLKDDEATQCKQCQKEFSISRRKHHCRNCGDIYCNSCSSNELALPSYPKPVRVCDTCHSLLLQRSSTGS</sequence>
<evidence type="ECO:0000313" key="11">
    <source>
        <dbReference type="Proteomes" id="UP000829720"/>
    </source>
</evidence>
<dbReference type="InterPro" id="IPR004012">
    <property type="entry name" value="Run_dom"/>
</dbReference>
<dbReference type="InterPro" id="IPR017455">
    <property type="entry name" value="Znf_FYVE-rel"/>
</dbReference>
<name>A0A8T3DR52_9TELE</name>
<dbReference type="InterPro" id="IPR011011">
    <property type="entry name" value="Znf_FYVE_PHD"/>
</dbReference>
<evidence type="ECO:0000256" key="2">
    <source>
        <dbReference type="ARBA" id="ARBA00022771"/>
    </source>
</evidence>
<organism evidence="10 11">
    <name type="scientific">Albula goreensis</name>
    <dbReference type="NCBI Taxonomy" id="1534307"/>
    <lineage>
        <taxon>Eukaryota</taxon>
        <taxon>Metazoa</taxon>
        <taxon>Chordata</taxon>
        <taxon>Craniata</taxon>
        <taxon>Vertebrata</taxon>
        <taxon>Euteleostomi</taxon>
        <taxon>Actinopterygii</taxon>
        <taxon>Neopterygii</taxon>
        <taxon>Teleostei</taxon>
        <taxon>Albuliformes</taxon>
        <taxon>Albulidae</taxon>
        <taxon>Albula</taxon>
    </lineage>
</organism>
<dbReference type="GO" id="GO:0008270">
    <property type="term" value="F:zinc ion binding"/>
    <property type="evidence" value="ECO:0007669"/>
    <property type="project" value="UniProtKB-KW"/>
</dbReference>
<evidence type="ECO:0000256" key="7">
    <source>
        <dbReference type="SAM" id="MobiDB-lite"/>
    </source>
</evidence>
<dbReference type="OrthoDB" id="79871at2759"/>
<evidence type="ECO:0000256" key="3">
    <source>
        <dbReference type="ARBA" id="ARBA00022833"/>
    </source>
</evidence>
<dbReference type="PANTHER" id="PTHR45956">
    <property type="entry name" value="RUN AND FYVE DOMAIN-CONTAINING PROTEIN 2-LIKE PROTEIN"/>
    <property type="match status" value="1"/>
</dbReference>
<dbReference type="FunFam" id="1.20.58.900:FF:000001">
    <property type="entry name" value="RUN and FYVE domain containing 2"/>
    <property type="match status" value="1"/>
</dbReference>
<evidence type="ECO:0000256" key="5">
    <source>
        <dbReference type="PROSITE-ProRule" id="PRU00091"/>
    </source>
</evidence>
<feature type="domain" description="RUN" evidence="9">
    <location>
        <begin position="140"/>
        <end position="272"/>
    </location>
</feature>
<feature type="region of interest" description="Disordered" evidence="7">
    <location>
        <begin position="552"/>
        <end position="575"/>
    </location>
</feature>
<dbReference type="SMART" id="SM00593">
    <property type="entry name" value="RUN"/>
    <property type="match status" value="1"/>
</dbReference>
<feature type="domain" description="FYVE-type" evidence="8">
    <location>
        <begin position="643"/>
        <end position="701"/>
    </location>
</feature>
<comment type="caution">
    <text evidence="10">The sequence shown here is derived from an EMBL/GenBank/DDBJ whole genome shotgun (WGS) entry which is preliminary data.</text>
</comment>
<dbReference type="EMBL" id="JAERUA010000006">
    <property type="protein sequence ID" value="KAI1898416.1"/>
    <property type="molecule type" value="Genomic_DNA"/>
</dbReference>
<dbReference type="PROSITE" id="PS50178">
    <property type="entry name" value="ZF_FYVE"/>
    <property type="match status" value="1"/>
</dbReference>
<dbReference type="Pfam" id="PF01363">
    <property type="entry name" value="FYVE"/>
    <property type="match status" value="1"/>
</dbReference>
<feature type="region of interest" description="Disordered" evidence="7">
    <location>
        <begin position="1"/>
        <end position="45"/>
    </location>
</feature>
<dbReference type="PANTHER" id="PTHR45956:SF4">
    <property type="entry name" value="RUN AND FYVE DOMAIN-CONTAINING PROTEIN 1"/>
    <property type="match status" value="1"/>
</dbReference>
<evidence type="ECO:0000256" key="6">
    <source>
        <dbReference type="SAM" id="Coils"/>
    </source>
</evidence>
<reference evidence="10" key="1">
    <citation type="submission" date="2021-01" db="EMBL/GenBank/DDBJ databases">
        <authorList>
            <person name="Zahm M."/>
            <person name="Roques C."/>
            <person name="Cabau C."/>
            <person name="Klopp C."/>
            <person name="Donnadieu C."/>
            <person name="Jouanno E."/>
            <person name="Lampietro C."/>
            <person name="Louis A."/>
            <person name="Herpin A."/>
            <person name="Echchiki A."/>
            <person name="Berthelot C."/>
            <person name="Parey E."/>
            <person name="Roest-Crollius H."/>
            <person name="Braasch I."/>
            <person name="Postlethwait J."/>
            <person name="Bobe J."/>
            <person name="Montfort J."/>
            <person name="Bouchez O."/>
            <person name="Begum T."/>
            <person name="Mejri S."/>
            <person name="Adams A."/>
            <person name="Chen W.-J."/>
            <person name="Guiguen Y."/>
        </authorList>
    </citation>
    <scope>NUCLEOTIDE SEQUENCE</scope>
    <source>
        <tissue evidence="10">Blood</tissue>
    </source>
</reference>
<dbReference type="PROSITE" id="PS50826">
    <property type="entry name" value="RUN"/>
    <property type="match status" value="1"/>
</dbReference>
<dbReference type="GO" id="GO:0005737">
    <property type="term" value="C:cytoplasm"/>
    <property type="evidence" value="ECO:0007669"/>
    <property type="project" value="TreeGrafter"/>
</dbReference>
<dbReference type="FunFam" id="3.30.40.10:FF:000046">
    <property type="entry name" value="RUN and FYVE domain containing 2"/>
    <property type="match status" value="1"/>
</dbReference>
<keyword evidence="2 5" id="KW-0863">Zinc-finger</keyword>
<evidence type="ECO:0008006" key="12">
    <source>
        <dbReference type="Google" id="ProtNLM"/>
    </source>
</evidence>
<gene>
    <name evidence="10" type="ORF">AGOR_G00072110</name>
</gene>
<dbReference type="InterPro" id="IPR037213">
    <property type="entry name" value="Run_dom_sf"/>
</dbReference>
<dbReference type="SUPFAM" id="SSF140741">
    <property type="entry name" value="RUN domain-like"/>
    <property type="match status" value="1"/>
</dbReference>
<evidence type="ECO:0000259" key="8">
    <source>
        <dbReference type="PROSITE" id="PS50178"/>
    </source>
</evidence>
<dbReference type="Gene3D" id="1.20.58.900">
    <property type="match status" value="1"/>
</dbReference>
<feature type="coiled-coil region" evidence="6">
    <location>
        <begin position="316"/>
        <end position="371"/>
    </location>
</feature>
<dbReference type="CDD" id="cd15758">
    <property type="entry name" value="FYVE_RUFY1"/>
    <property type="match status" value="1"/>
</dbReference>
<dbReference type="InterPro" id="IPR000306">
    <property type="entry name" value="Znf_FYVE"/>
</dbReference>
<dbReference type="GO" id="GO:0015031">
    <property type="term" value="P:protein transport"/>
    <property type="evidence" value="ECO:0007669"/>
    <property type="project" value="TreeGrafter"/>
</dbReference>
<keyword evidence="3" id="KW-0862">Zinc</keyword>
<keyword evidence="1" id="KW-0479">Metal-binding</keyword>
<dbReference type="Pfam" id="PF02759">
    <property type="entry name" value="RUN"/>
    <property type="match status" value="1"/>
</dbReference>
<keyword evidence="11" id="KW-1185">Reference proteome</keyword>
<dbReference type="Gene3D" id="3.30.40.10">
    <property type="entry name" value="Zinc/RING finger domain, C3HC4 (zinc finger)"/>
    <property type="match status" value="1"/>
</dbReference>
<proteinExistence type="predicted"/>
<accession>A0A8T3DR52</accession>
<dbReference type="Proteomes" id="UP000829720">
    <property type="component" value="Unassembled WGS sequence"/>
</dbReference>
<dbReference type="Gene3D" id="1.20.5.170">
    <property type="match status" value="1"/>
</dbReference>
<feature type="compositionally biased region" description="Basic and acidic residues" evidence="7">
    <location>
        <begin position="1"/>
        <end position="44"/>
    </location>
</feature>
<evidence type="ECO:0000256" key="1">
    <source>
        <dbReference type="ARBA" id="ARBA00022723"/>
    </source>
</evidence>
<evidence type="ECO:0000256" key="4">
    <source>
        <dbReference type="ARBA" id="ARBA00023054"/>
    </source>
</evidence>
<evidence type="ECO:0000313" key="10">
    <source>
        <dbReference type="EMBL" id="KAI1898416.1"/>
    </source>
</evidence>
<dbReference type="GO" id="GO:0030100">
    <property type="term" value="P:regulation of endocytosis"/>
    <property type="evidence" value="ECO:0007669"/>
    <property type="project" value="TreeGrafter"/>
</dbReference>
<dbReference type="SMART" id="SM00064">
    <property type="entry name" value="FYVE"/>
    <property type="match status" value="1"/>
</dbReference>
<protein>
    <recommendedName>
        <fullName evidence="12">RUN and FYVE domain-containing protein 1</fullName>
    </recommendedName>
</protein>
<dbReference type="SUPFAM" id="SSF57903">
    <property type="entry name" value="FYVE/PHD zinc finger"/>
    <property type="match status" value="1"/>
</dbReference>
<dbReference type="InterPro" id="IPR013083">
    <property type="entry name" value="Znf_RING/FYVE/PHD"/>
</dbReference>
<keyword evidence="4 6" id="KW-0175">Coiled coil</keyword>
<dbReference type="AlphaFoldDB" id="A0A8T3DR52"/>